<sequence>MDPLAILETEYQAVISQCSLRHDQIDEKLADDIENMQDKEQDQKDTHGYSPLCSSPTEDESSDFDEEASVQLKPIQTSHLEKQVLNNLPHCGRKMTLEPSKKEAIQKCMQNIRLDPPAKYQNSNLTDSQLLDLVHAYLELSSSKEIFQHMLK</sequence>
<dbReference type="EMBL" id="FR824484">
    <property type="protein sequence ID" value="CCA27008.1"/>
    <property type="molecule type" value="Genomic_DNA"/>
</dbReference>
<feature type="region of interest" description="Disordered" evidence="1">
    <location>
        <begin position="34"/>
        <end position="69"/>
    </location>
</feature>
<evidence type="ECO:0000256" key="1">
    <source>
        <dbReference type="SAM" id="MobiDB-lite"/>
    </source>
</evidence>
<dbReference type="EMBL" id="FR824691">
    <property type="protein sequence ID" value="CCA27837.1"/>
    <property type="molecule type" value="Genomic_DNA"/>
</dbReference>
<feature type="compositionally biased region" description="Basic and acidic residues" evidence="1">
    <location>
        <begin position="34"/>
        <end position="47"/>
    </location>
</feature>
<gene>
    <name evidence="2" type="primary">AlNc14C441G11672</name>
    <name evidence="3" type="synonym">AlNc14C730G12456</name>
    <name evidence="2" type="ORF">ALNC14_131520</name>
    <name evidence="3" type="ORF">ALNC14_139810</name>
</gene>
<reference evidence="2" key="1">
    <citation type="journal article" date="2011" name="PLoS Biol.">
        <title>Gene gain and loss during evolution of obligate parasitism in the white rust pathogen of Arabidopsis thaliana.</title>
        <authorList>
            <person name="Kemen E."/>
            <person name="Gardiner A."/>
            <person name="Schultz-Larsen T."/>
            <person name="Kemen A.C."/>
            <person name="Balmuth A.L."/>
            <person name="Robert-Seilaniantz A."/>
            <person name="Bailey K."/>
            <person name="Holub E."/>
            <person name="Studholme D.J."/>
            <person name="Maclean D."/>
            <person name="Jones J.D."/>
        </authorList>
    </citation>
    <scope>NUCLEOTIDE SEQUENCE</scope>
</reference>
<reference evidence="2" key="2">
    <citation type="submission" date="2011-02" db="EMBL/GenBank/DDBJ databases">
        <authorList>
            <person name="MacLean D."/>
        </authorList>
    </citation>
    <scope>NUCLEOTIDE SEQUENCE</scope>
</reference>
<protein>
    <submittedName>
        <fullName evidence="2">AlNc14C441G11672 protein</fullName>
    </submittedName>
    <submittedName>
        <fullName evidence="3">AlNc14C730G12456 protein</fullName>
    </submittedName>
</protein>
<evidence type="ECO:0000313" key="2">
    <source>
        <dbReference type="EMBL" id="CCA27008.1"/>
    </source>
</evidence>
<accession>F0WZT1</accession>
<name>F0WZT1_9STRA</name>
<evidence type="ECO:0000313" key="3">
    <source>
        <dbReference type="EMBL" id="CCA27837.1"/>
    </source>
</evidence>
<feature type="compositionally biased region" description="Acidic residues" evidence="1">
    <location>
        <begin position="57"/>
        <end position="68"/>
    </location>
</feature>
<dbReference type="HOGENOM" id="CLU_1725684_0_0_1"/>
<proteinExistence type="predicted"/>
<organism evidence="2">
    <name type="scientific">Albugo laibachii Nc14</name>
    <dbReference type="NCBI Taxonomy" id="890382"/>
    <lineage>
        <taxon>Eukaryota</taxon>
        <taxon>Sar</taxon>
        <taxon>Stramenopiles</taxon>
        <taxon>Oomycota</taxon>
        <taxon>Peronosporomycetes</taxon>
        <taxon>Albuginales</taxon>
        <taxon>Albuginaceae</taxon>
        <taxon>Albugo</taxon>
    </lineage>
</organism>
<dbReference type="AlphaFoldDB" id="F0WZT1"/>